<name>A0A1F4VZS1_UNCKA</name>
<dbReference type="Pfam" id="PF04264">
    <property type="entry name" value="YceI"/>
    <property type="match status" value="1"/>
</dbReference>
<dbReference type="InterPro" id="IPR007372">
    <property type="entry name" value="Lipid/polyisoprenoid-bd_YceI"/>
</dbReference>
<dbReference type="Proteomes" id="UP000176614">
    <property type="component" value="Unassembled WGS sequence"/>
</dbReference>
<reference evidence="3 4" key="1">
    <citation type="journal article" date="2016" name="Nat. Commun.">
        <title>Thousands of microbial genomes shed light on interconnected biogeochemical processes in an aquifer system.</title>
        <authorList>
            <person name="Anantharaman K."/>
            <person name="Brown C.T."/>
            <person name="Hug L.A."/>
            <person name="Sharon I."/>
            <person name="Castelle C.J."/>
            <person name="Probst A.J."/>
            <person name="Thomas B.C."/>
            <person name="Singh A."/>
            <person name="Wilkins M.J."/>
            <person name="Karaoz U."/>
            <person name="Brodie E.L."/>
            <person name="Williams K.H."/>
            <person name="Hubbard S.S."/>
            <person name="Banfield J.F."/>
        </authorList>
    </citation>
    <scope>NUCLEOTIDE SEQUENCE [LARGE SCALE GENOMIC DNA]</scope>
</reference>
<keyword evidence="1" id="KW-0812">Transmembrane</keyword>
<evidence type="ECO:0000313" key="4">
    <source>
        <dbReference type="Proteomes" id="UP000176614"/>
    </source>
</evidence>
<dbReference type="AlphaFoldDB" id="A0A1F4VZS1"/>
<evidence type="ECO:0000313" key="3">
    <source>
        <dbReference type="EMBL" id="OGC62664.1"/>
    </source>
</evidence>
<dbReference type="InterPro" id="IPR036761">
    <property type="entry name" value="TTHA0802/YceI-like_sf"/>
</dbReference>
<gene>
    <name evidence="3" type="ORF">A2264_02200</name>
</gene>
<keyword evidence="1" id="KW-1133">Transmembrane helix</keyword>
<protein>
    <recommendedName>
        <fullName evidence="2">Lipid/polyisoprenoid-binding YceI-like domain-containing protein</fullName>
    </recommendedName>
</protein>
<feature type="transmembrane region" description="Helical" evidence="1">
    <location>
        <begin position="6"/>
        <end position="24"/>
    </location>
</feature>
<evidence type="ECO:0000256" key="1">
    <source>
        <dbReference type="SAM" id="Phobius"/>
    </source>
</evidence>
<sequence>MDKKTILIPIALLVISSAFVYFSVLKPKDTPCTPDTCPVVQQTAVVPSETLGATTGLMEYQISKESTVSYTVQKVFVNQPLLMVTGQTDQITGSGWYNPETKEYELIANISLDTLKSDNSTRDSDVIKLFNPSIGTVKVASSDNQIKPEYAIEYKEKVNIEVSINGIAKTIPFDVTALFDENTVSAKGNATIDMKDFGITPPSLLGIYTVDPVTTISFDVKGFRAN</sequence>
<keyword evidence="1" id="KW-0472">Membrane</keyword>
<accession>A0A1F4VZS1</accession>
<dbReference type="SUPFAM" id="SSF101874">
    <property type="entry name" value="YceI-like"/>
    <property type="match status" value="1"/>
</dbReference>
<dbReference type="EMBL" id="MEVT01000014">
    <property type="protein sequence ID" value="OGC62664.1"/>
    <property type="molecule type" value="Genomic_DNA"/>
</dbReference>
<organism evidence="3 4">
    <name type="scientific">candidate division WWE3 bacterium RIFOXYA2_FULL_46_9</name>
    <dbReference type="NCBI Taxonomy" id="1802636"/>
    <lineage>
        <taxon>Bacteria</taxon>
        <taxon>Katanobacteria</taxon>
    </lineage>
</organism>
<comment type="caution">
    <text evidence="3">The sequence shown here is derived from an EMBL/GenBank/DDBJ whole genome shotgun (WGS) entry which is preliminary data.</text>
</comment>
<evidence type="ECO:0000259" key="2">
    <source>
        <dbReference type="SMART" id="SM00867"/>
    </source>
</evidence>
<feature type="domain" description="Lipid/polyisoprenoid-binding YceI-like" evidence="2">
    <location>
        <begin position="59"/>
        <end position="223"/>
    </location>
</feature>
<dbReference type="Gene3D" id="2.40.128.110">
    <property type="entry name" value="Lipid/polyisoprenoid-binding, YceI-like"/>
    <property type="match status" value="1"/>
</dbReference>
<proteinExistence type="predicted"/>
<dbReference type="SMART" id="SM00867">
    <property type="entry name" value="YceI"/>
    <property type="match status" value="1"/>
</dbReference>